<reference evidence="1" key="1">
    <citation type="journal article" date="2022" name="bioRxiv">
        <title>Sequencing and chromosome-scale assembly of the giantPleurodeles waltlgenome.</title>
        <authorList>
            <person name="Brown T."/>
            <person name="Elewa A."/>
            <person name="Iarovenko S."/>
            <person name="Subramanian E."/>
            <person name="Araus A.J."/>
            <person name="Petzold A."/>
            <person name="Susuki M."/>
            <person name="Suzuki K.-i.T."/>
            <person name="Hayashi T."/>
            <person name="Toyoda A."/>
            <person name="Oliveira C."/>
            <person name="Osipova E."/>
            <person name="Leigh N.D."/>
            <person name="Simon A."/>
            <person name="Yun M.H."/>
        </authorList>
    </citation>
    <scope>NUCLEOTIDE SEQUENCE</scope>
    <source>
        <strain evidence="1">20211129_DDA</strain>
        <tissue evidence="1">Liver</tissue>
    </source>
</reference>
<evidence type="ECO:0000313" key="1">
    <source>
        <dbReference type="EMBL" id="KAJ1190082.1"/>
    </source>
</evidence>
<keyword evidence="2" id="KW-1185">Reference proteome</keyword>
<evidence type="ECO:0000313" key="2">
    <source>
        <dbReference type="Proteomes" id="UP001066276"/>
    </source>
</evidence>
<protein>
    <submittedName>
        <fullName evidence="1">Uncharacterized protein</fullName>
    </submittedName>
</protein>
<dbReference type="Proteomes" id="UP001066276">
    <property type="component" value="Chromosome 3_1"/>
</dbReference>
<gene>
    <name evidence="1" type="ORF">NDU88_006821</name>
</gene>
<dbReference type="EMBL" id="JANPWB010000005">
    <property type="protein sequence ID" value="KAJ1190082.1"/>
    <property type="molecule type" value="Genomic_DNA"/>
</dbReference>
<dbReference type="AlphaFoldDB" id="A0AAV7UR55"/>
<organism evidence="1 2">
    <name type="scientific">Pleurodeles waltl</name>
    <name type="common">Iberian ribbed newt</name>
    <dbReference type="NCBI Taxonomy" id="8319"/>
    <lineage>
        <taxon>Eukaryota</taxon>
        <taxon>Metazoa</taxon>
        <taxon>Chordata</taxon>
        <taxon>Craniata</taxon>
        <taxon>Vertebrata</taxon>
        <taxon>Euteleostomi</taxon>
        <taxon>Amphibia</taxon>
        <taxon>Batrachia</taxon>
        <taxon>Caudata</taxon>
        <taxon>Salamandroidea</taxon>
        <taxon>Salamandridae</taxon>
        <taxon>Pleurodelinae</taxon>
        <taxon>Pleurodeles</taxon>
    </lineage>
</organism>
<sequence length="122" mass="14004">MRKVRVLGSRRGNILRNLVPDYMVEQDRVVRGRLQHFIQAWEESSSDAWVLSVLRHGYMIEFQEVPHSSGVRPSPWLSNSVKQEALSQGIHSLLWKNAILEVSPLKRGRGFNTIIFLVAKPT</sequence>
<accession>A0AAV7UR55</accession>
<name>A0AAV7UR55_PLEWA</name>
<proteinExistence type="predicted"/>
<comment type="caution">
    <text evidence="1">The sequence shown here is derived from an EMBL/GenBank/DDBJ whole genome shotgun (WGS) entry which is preliminary data.</text>
</comment>